<protein>
    <submittedName>
        <fullName evidence="2">Uncharacterized protein</fullName>
    </submittedName>
</protein>
<reference evidence="2" key="1">
    <citation type="submission" date="2023-10" db="EMBL/GenBank/DDBJ databases">
        <authorList>
            <person name="Domelevo Entfellner J.-B."/>
        </authorList>
    </citation>
    <scope>NUCLEOTIDE SEQUENCE</scope>
</reference>
<accession>A0AA86SR03</accession>
<keyword evidence="3" id="KW-1185">Reference proteome</keyword>
<evidence type="ECO:0000256" key="1">
    <source>
        <dbReference type="SAM" id="MobiDB-lite"/>
    </source>
</evidence>
<feature type="region of interest" description="Disordered" evidence="1">
    <location>
        <begin position="47"/>
        <end position="87"/>
    </location>
</feature>
<feature type="compositionally biased region" description="Basic and acidic residues" evidence="1">
    <location>
        <begin position="62"/>
        <end position="87"/>
    </location>
</feature>
<evidence type="ECO:0000313" key="2">
    <source>
        <dbReference type="EMBL" id="CAJ1949864.1"/>
    </source>
</evidence>
<gene>
    <name evidence="2" type="ORF">AYBTSS11_LOCUS13939</name>
</gene>
<dbReference type="AlphaFoldDB" id="A0AA86SR03"/>
<dbReference type="EMBL" id="OY731401">
    <property type="protein sequence ID" value="CAJ1949864.1"/>
    <property type="molecule type" value="Genomic_DNA"/>
</dbReference>
<proteinExistence type="predicted"/>
<sequence length="192" mass="22323">MHTTQVQRPLPRPTNSLLNTHDRCLHVQSMMHARAISWRFACEHGKVGPSSNGASHPITHPKGGERTRKEVEPTNLERSKPRGKRETLKTRQVKDSFLSLLTHLNCGNGLTRRQRPLVLSIRGSNSEFRRQSERGGWLKVKVIREITAKEVRIKDYGGRVLANKLRTESVLICRLFWMEKEFKRKHKHRLRL</sequence>
<name>A0AA86SR03_9FABA</name>
<organism evidence="2 3">
    <name type="scientific">Sphenostylis stenocarpa</name>
    <dbReference type="NCBI Taxonomy" id="92480"/>
    <lineage>
        <taxon>Eukaryota</taxon>
        <taxon>Viridiplantae</taxon>
        <taxon>Streptophyta</taxon>
        <taxon>Embryophyta</taxon>
        <taxon>Tracheophyta</taxon>
        <taxon>Spermatophyta</taxon>
        <taxon>Magnoliopsida</taxon>
        <taxon>eudicotyledons</taxon>
        <taxon>Gunneridae</taxon>
        <taxon>Pentapetalae</taxon>
        <taxon>rosids</taxon>
        <taxon>fabids</taxon>
        <taxon>Fabales</taxon>
        <taxon>Fabaceae</taxon>
        <taxon>Papilionoideae</taxon>
        <taxon>50 kb inversion clade</taxon>
        <taxon>NPAAA clade</taxon>
        <taxon>indigoferoid/millettioid clade</taxon>
        <taxon>Phaseoleae</taxon>
        <taxon>Sphenostylis</taxon>
    </lineage>
</organism>
<dbReference type="Proteomes" id="UP001189624">
    <property type="component" value="Chromosome 4"/>
</dbReference>
<dbReference type="Gramene" id="rna-AYBTSS11_LOCUS13939">
    <property type="protein sequence ID" value="CAJ1949864.1"/>
    <property type="gene ID" value="gene-AYBTSS11_LOCUS13939"/>
</dbReference>
<evidence type="ECO:0000313" key="3">
    <source>
        <dbReference type="Proteomes" id="UP001189624"/>
    </source>
</evidence>